<keyword evidence="1" id="KW-0472">Membrane</keyword>
<keyword evidence="3" id="KW-1185">Reference proteome</keyword>
<proteinExistence type="predicted"/>
<comment type="caution">
    <text evidence="2">The sequence shown here is derived from an EMBL/GenBank/DDBJ whole genome shotgun (WGS) entry which is preliminary data.</text>
</comment>
<evidence type="ECO:0000313" key="3">
    <source>
        <dbReference type="Proteomes" id="UP000093080"/>
    </source>
</evidence>
<protein>
    <submittedName>
        <fullName evidence="2">Uncharacterized protein</fullName>
    </submittedName>
</protein>
<keyword evidence="1" id="KW-1133">Transmembrane helix</keyword>
<dbReference type="RefSeq" id="WP_067619868.1">
    <property type="nucleotide sequence ID" value="NZ_MAGO01000011.1"/>
</dbReference>
<evidence type="ECO:0000313" key="2">
    <source>
        <dbReference type="EMBL" id="OCC14527.1"/>
    </source>
</evidence>
<reference evidence="2 3" key="1">
    <citation type="submission" date="2016-06" db="EMBL/GenBank/DDBJ databases">
        <title>Respiratory ammonification of nitrate coupled to the oxidation of elemental sulfur in deep-sea autotrophic thermophilic bacteria.</title>
        <authorList>
            <person name="Slobodkina G.B."/>
            <person name="Mardanov A.V."/>
            <person name="Ravin N.V."/>
            <person name="Frolova A.A."/>
            <person name="Viryasiv M.B."/>
            <person name="Chernyh N.A."/>
            <person name="Bonch-Osmolovskaya E.A."/>
            <person name="Slobodkin A.I."/>
        </authorList>
    </citation>
    <scope>NUCLEOTIDE SEQUENCE [LARGE SCALE GENOMIC DNA]</scope>
    <source>
        <strain evidence="2 3">S69</strain>
    </source>
</reference>
<dbReference type="AlphaFoldDB" id="A0A1B9F3L4"/>
<feature type="transmembrane region" description="Helical" evidence="1">
    <location>
        <begin position="6"/>
        <end position="23"/>
    </location>
</feature>
<gene>
    <name evidence="2" type="ORF">DBT_2069</name>
</gene>
<organism evidence="2 3">
    <name type="scientific">Dissulfuribacter thermophilus</name>
    <dbReference type="NCBI Taxonomy" id="1156395"/>
    <lineage>
        <taxon>Bacteria</taxon>
        <taxon>Pseudomonadati</taxon>
        <taxon>Thermodesulfobacteriota</taxon>
        <taxon>Dissulfuribacteria</taxon>
        <taxon>Dissulfuribacterales</taxon>
        <taxon>Dissulfuribacteraceae</taxon>
        <taxon>Dissulfuribacter</taxon>
    </lineage>
</organism>
<name>A0A1B9F3L4_9BACT</name>
<sequence>MSDLLSLVLFFGIVFLIMLLFLFRSHFKFLEKFLEDPKQKLRRQYERGEITKEEFEKKLKFLESCG</sequence>
<evidence type="ECO:0000256" key="1">
    <source>
        <dbReference type="SAM" id="Phobius"/>
    </source>
</evidence>
<dbReference type="EMBL" id="MAGO01000011">
    <property type="protein sequence ID" value="OCC14527.1"/>
    <property type="molecule type" value="Genomic_DNA"/>
</dbReference>
<dbReference type="STRING" id="1156395.DBT_2069"/>
<dbReference type="Proteomes" id="UP000093080">
    <property type="component" value="Unassembled WGS sequence"/>
</dbReference>
<accession>A0A1B9F3L4</accession>
<keyword evidence="1" id="KW-0812">Transmembrane</keyword>